<keyword evidence="6 7" id="KW-0472">Membrane</keyword>
<feature type="transmembrane region" description="Helical" evidence="7">
    <location>
        <begin position="218"/>
        <end position="240"/>
    </location>
</feature>
<name>A0A1G1KR06_9BACT</name>
<keyword evidence="4 7" id="KW-0812">Transmembrane</keyword>
<protein>
    <recommendedName>
        <fullName evidence="10">Permease</fullName>
    </recommendedName>
</protein>
<feature type="transmembrane region" description="Helical" evidence="7">
    <location>
        <begin position="51"/>
        <end position="73"/>
    </location>
</feature>
<dbReference type="Pfam" id="PF03773">
    <property type="entry name" value="ArsP_1"/>
    <property type="match status" value="1"/>
</dbReference>
<comment type="similarity">
    <text evidence="2">Belongs to the UPF0718 family.</text>
</comment>
<dbReference type="InterPro" id="IPR052923">
    <property type="entry name" value="UPF0718"/>
</dbReference>
<evidence type="ECO:0000256" key="6">
    <source>
        <dbReference type="ARBA" id="ARBA00023136"/>
    </source>
</evidence>
<dbReference type="Proteomes" id="UP000178187">
    <property type="component" value="Unassembled WGS sequence"/>
</dbReference>
<feature type="transmembrane region" description="Helical" evidence="7">
    <location>
        <begin position="12"/>
        <end position="31"/>
    </location>
</feature>
<evidence type="ECO:0000313" key="9">
    <source>
        <dbReference type="Proteomes" id="UP000178187"/>
    </source>
</evidence>
<feature type="transmembrane region" description="Helical" evidence="7">
    <location>
        <begin position="247"/>
        <end position="265"/>
    </location>
</feature>
<gene>
    <name evidence="8" type="ORF">A3G33_10425</name>
</gene>
<evidence type="ECO:0000256" key="4">
    <source>
        <dbReference type="ARBA" id="ARBA00022692"/>
    </source>
</evidence>
<feature type="transmembrane region" description="Helical" evidence="7">
    <location>
        <begin position="80"/>
        <end position="101"/>
    </location>
</feature>
<dbReference type="PANTHER" id="PTHR34184">
    <property type="entry name" value="UPF0718 PROTEIN YCGR"/>
    <property type="match status" value="1"/>
</dbReference>
<proteinExistence type="inferred from homology"/>
<comment type="subcellular location">
    <subcellularLocation>
        <location evidence="1">Cell membrane</location>
        <topology evidence="1">Multi-pass membrane protein</topology>
    </subcellularLocation>
</comment>
<evidence type="ECO:0000313" key="8">
    <source>
        <dbReference type="EMBL" id="OGW95390.1"/>
    </source>
</evidence>
<evidence type="ECO:0008006" key="10">
    <source>
        <dbReference type="Google" id="ProtNLM"/>
    </source>
</evidence>
<keyword evidence="3" id="KW-1003">Cell membrane</keyword>
<evidence type="ECO:0000256" key="2">
    <source>
        <dbReference type="ARBA" id="ARBA00006386"/>
    </source>
</evidence>
<comment type="caution">
    <text evidence="8">The sequence shown here is derived from an EMBL/GenBank/DDBJ whole genome shotgun (WGS) entry which is preliminary data.</text>
</comment>
<reference evidence="8 9" key="1">
    <citation type="journal article" date="2016" name="Nat. Commun.">
        <title>Thousands of microbial genomes shed light on interconnected biogeochemical processes in an aquifer system.</title>
        <authorList>
            <person name="Anantharaman K."/>
            <person name="Brown C.T."/>
            <person name="Hug L.A."/>
            <person name="Sharon I."/>
            <person name="Castelle C.J."/>
            <person name="Probst A.J."/>
            <person name="Thomas B.C."/>
            <person name="Singh A."/>
            <person name="Wilkins M.J."/>
            <person name="Karaoz U."/>
            <person name="Brodie E.L."/>
            <person name="Williams K.H."/>
            <person name="Hubbard S.S."/>
            <person name="Banfield J.F."/>
        </authorList>
    </citation>
    <scope>NUCLEOTIDE SEQUENCE [LARGE SCALE GENOMIC DNA]</scope>
</reference>
<sequence>MLTGFLQSFWSYTLEIFPALVIGFLMSGVIHEFIPAEWINKHLGGKGVKGVLYSTLAGTLVPVCCWGCLPIAVSFRKKGASLGSILAMLVATPATSINALIVTERFFGIGFAAYLFFSVIIMGITIGLIGNKLKFNVAGNDHECCCSNNHLEHESRIVTKKPFFARSVSVLKFAFIDMPRDIGKETLLGLILAALVSAAMPVGFFVKEYLVGGMGYLFANILGLLMYMCATMGVPLVDALVKQGMEIGAGFVLLLVGPITSYGTILVLKKEFGLKVLAVYLGSICLLATIFGYIYSLLV</sequence>
<dbReference type="InterPro" id="IPR005524">
    <property type="entry name" value="DUF318"/>
</dbReference>
<feature type="transmembrane region" description="Helical" evidence="7">
    <location>
        <begin position="277"/>
        <end position="298"/>
    </location>
</feature>
<dbReference type="GO" id="GO:0005886">
    <property type="term" value="C:plasma membrane"/>
    <property type="evidence" value="ECO:0007669"/>
    <property type="project" value="UniProtKB-SubCell"/>
</dbReference>
<accession>A0A1G1KR06</accession>
<dbReference type="EMBL" id="MHFR01000063">
    <property type="protein sequence ID" value="OGW95390.1"/>
    <property type="molecule type" value="Genomic_DNA"/>
</dbReference>
<evidence type="ECO:0000256" key="3">
    <source>
        <dbReference type="ARBA" id="ARBA00022475"/>
    </source>
</evidence>
<dbReference type="PANTHER" id="PTHR34184:SF4">
    <property type="entry name" value="UPF0718 PROTEIN YCGR"/>
    <property type="match status" value="1"/>
</dbReference>
<evidence type="ECO:0000256" key="5">
    <source>
        <dbReference type="ARBA" id="ARBA00022989"/>
    </source>
</evidence>
<evidence type="ECO:0000256" key="1">
    <source>
        <dbReference type="ARBA" id="ARBA00004651"/>
    </source>
</evidence>
<organism evidence="8 9">
    <name type="scientific">Candidatus Danuiimicrobium aquiferis</name>
    <dbReference type="NCBI Taxonomy" id="1801832"/>
    <lineage>
        <taxon>Bacteria</taxon>
        <taxon>Pseudomonadati</taxon>
        <taxon>Candidatus Omnitrophota</taxon>
        <taxon>Candidatus Danuiimicrobium</taxon>
    </lineage>
</organism>
<dbReference type="AlphaFoldDB" id="A0A1G1KR06"/>
<keyword evidence="5 7" id="KW-1133">Transmembrane helix</keyword>
<feature type="transmembrane region" description="Helical" evidence="7">
    <location>
        <begin position="187"/>
        <end position="206"/>
    </location>
</feature>
<feature type="transmembrane region" description="Helical" evidence="7">
    <location>
        <begin position="107"/>
        <end position="129"/>
    </location>
</feature>
<evidence type="ECO:0000256" key="7">
    <source>
        <dbReference type="SAM" id="Phobius"/>
    </source>
</evidence>